<dbReference type="SUPFAM" id="SSF54001">
    <property type="entry name" value="Cysteine proteinases"/>
    <property type="match status" value="1"/>
</dbReference>
<dbReference type="Proteomes" id="UP000029273">
    <property type="component" value="Unassembled WGS sequence"/>
</dbReference>
<evidence type="ECO:0000256" key="1">
    <source>
        <dbReference type="ARBA" id="ARBA00007074"/>
    </source>
</evidence>
<keyword evidence="4" id="KW-0788">Thiol protease</keyword>
<dbReference type="InterPro" id="IPR038765">
    <property type="entry name" value="Papain-like_cys_pep_sf"/>
</dbReference>
<comment type="similarity">
    <text evidence="1">Belongs to the peptidase C40 family.</text>
</comment>
<gene>
    <name evidence="6" type="ORF">Thpro_020492</name>
</gene>
<dbReference type="PROSITE" id="PS51935">
    <property type="entry name" value="NLPC_P60"/>
    <property type="match status" value="1"/>
</dbReference>
<reference evidence="6 7" key="1">
    <citation type="journal article" date="2014" name="Genome Announc.">
        <title>Draft Genome Sequence of the Iron-Oxidizing, Acidophilic, and Halotolerant 'Thiobacillus prosperus' Type Strain DSM 5130.</title>
        <authorList>
            <person name="Ossandon F.J."/>
            <person name="Cardenas J.P."/>
            <person name="Corbett M."/>
            <person name="Quatrini R."/>
            <person name="Holmes D.S."/>
            <person name="Watkin E."/>
        </authorList>
    </citation>
    <scope>NUCLEOTIDE SEQUENCE [LARGE SCALE GENOMIC DNA]</scope>
    <source>
        <strain evidence="6 7">DSM 5130</strain>
    </source>
</reference>
<dbReference type="Gene3D" id="3.90.1720.10">
    <property type="entry name" value="endopeptidase domain like (from Nostoc punctiforme)"/>
    <property type="match status" value="1"/>
</dbReference>
<dbReference type="AlphaFoldDB" id="A0A1A6C892"/>
<evidence type="ECO:0000256" key="2">
    <source>
        <dbReference type="ARBA" id="ARBA00022670"/>
    </source>
</evidence>
<evidence type="ECO:0000313" key="6">
    <source>
        <dbReference type="EMBL" id="OBS10776.1"/>
    </source>
</evidence>
<dbReference type="RefSeq" id="WP_038086428.1">
    <property type="nucleotide sequence ID" value="NZ_JQSG02000001.1"/>
</dbReference>
<comment type="caution">
    <text evidence="6">The sequence shown here is derived from an EMBL/GenBank/DDBJ whole genome shotgun (WGS) entry which is preliminary data.</text>
</comment>
<proteinExistence type="inferred from homology"/>
<dbReference type="GO" id="GO:0006508">
    <property type="term" value="P:proteolysis"/>
    <property type="evidence" value="ECO:0007669"/>
    <property type="project" value="UniProtKB-KW"/>
</dbReference>
<evidence type="ECO:0000259" key="5">
    <source>
        <dbReference type="PROSITE" id="PS51935"/>
    </source>
</evidence>
<sequence>MIPADDLIAAARGMIGTPWVHQARQPGIGLDCIGLIVCALRACGETPPDRTDYSRTPSGLLLPLLGRHCGSPTAWAPGRLAVYRIMAEPQHLALIGGETIIHTSLETGRVVEHAEGARWARRRVAVYAIPGVSA</sequence>
<organism evidence="6 7">
    <name type="scientific">Acidihalobacter prosperus</name>
    <dbReference type="NCBI Taxonomy" id="160660"/>
    <lineage>
        <taxon>Bacteria</taxon>
        <taxon>Pseudomonadati</taxon>
        <taxon>Pseudomonadota</taxon>
        <taxon>Gammaproteobacteria</taxon>
        <taxon>Chromatiales</taxon>
        <taxon>Ectothiorhodospiraceae</taxon>
        <taxon>Acidihalobacter</taxon>
    </lineage>
</organism>
<dbReference type="EMBL" id="JQSG02000001">
    <property type="protein sequence ID" value="OBS10776.1"/>
    <property type="molecule type" value="Genomic_DNA"/>
</dbReference>
<keyword evidence="2" id="KW-0645">Protease</keyword>
<keyword evidence="7" id="KW-1185">Reference proteome</keyword>
<dbReference type="GO" id="GO:0008234">
    <property type="term" value="F:cysteine-type peptidase activity"/>
    <property type="evidence" value="ECO:0007669"/>
    <property type="project" value="UniProtKB-KW"/>
</dbReference>
<dbReference type="InterPro" id="IPR000064">
    <property type="entry name" value="NLP_P60_dom"/>
</dbReference>
<name>A0A1A6C892_9GAMM</name>
<dbReference type="OrthoDB" id="6058745at2"/>
<protein>
    <recommendedName>
        <fullName evidence="5">NlpC/P60 domain-containing protein</fullName>
    </recommendedName>
</protein>
<evidence type="ECO:0000256" key="4">
    <source>
        <dbReference type="ARBA" id="ARBA00022807"/>
    </source>
</evidence>
<keyword evidence="3" id="KW-0378">Hydrolase</keyword>
<feature type="domain" description="NlpC/P60" evidence="5">
    <location>
        <begin position="1"/>
        <end position="130"/>
    </location>
</feature>
<evidence type="ECO:0000313" key="7">
    <source>
        <dbReference type="Proteomes" id="UP000029273"/>
    </source>
</evidence>
<accession>A0A1A6C892</accession>
<evidence type="ECO:0000256" key="3">
    <source>
        <dbReference type="ARBA" id="ARBA00022801"/>
    </source>
</evidence>